<accession>A0A1H8H4R5</accession>
<evidence type="ECO:0008006" key="3">
    <source>
        <dbReference type="Google" id="ProtNLM"/>
    </source>
</evidence>
<protein>
    <recommendedName>
        <fullName evidence="3">AMP-binding enzyme C-terminal domain-containing protein</fullName>
    </recommendedName>
</protein>
<reference evidence="1 2" key="1">
    <citation type="submission" date="2016-10" db="EMBL/GenBank/DDBJ databases">
        <authorList>
            <person name="de Groot N.N."/>
        </authorList>
    </citation>
    <scope>NUCLEOTIDE SEQUENCE [LARGE SCALE GENOMIC DNA]</scope>
    <source>
        <strain evidence="1 2">DSM 43357</strain>
    </source>
</reference>
<dbReference type="OrthoDB" id="9990170at2"/>
<gene>
    <name evidence="1" type="ORF">SAMN05660976_07717</name>
</gene>
<name>A0A1H8H4R5_9ACTN</name>
<keyword evidence="2" id="KW-1185">Reference proteome</keyword>
<organism evidence="1 2">
    <name type="scientific">Nonomuraea pusilla</name>
    <dbReference type="NCBI Taxonomy" id="46177"/>
    <lineage>
        <taxon>Bacteria</taxon>
        <taxon>Bacillati</taxon>
        <taxon>Actinomycetota</taxon>
        <taxon>Actinomycetes</taxon>
        <taxon>Streptosporangiales</taxon>
        <taxon>Streptosporangiaceae</taxon>
        <taxon>Nonomuraea</taxon>
    </lineage>
</organism>
<dbReference type="RefSeq" id="WP_091105360.1">
    <property type="nucleotide sequence ID" value="NZ_FOBF01000028.1"/>
</dbReference>
<dbReference type="AlphaFoldDB" id="A0A1H8H4R5"/>
<dbReference type="Proteomes" id="UP000198953">
    <property type="component" value="Unassembled WGS sequence"/>
</dbReference>
<proteinExistence type="predicted"/>
<dbReference type="EMBL" id="FOBF01000028">
    <property type="protein sequence ID" value="SEN51000.1"/>
    <property type="molecule type" value="Genomic_DNA"/>
</dbReference>
<evidence type="ECO:0000313" key="1">
    <source>
        <dbReference type="EMBL" id="SEN51000.1"/>
    </source>
</evidence>
<evidence type="ECO:0000313" key="2">
    <source>
        <dbReference type="Proteomes" id="UP000198953"/>
    </source>
</evidence>
<sequence length="63" mass="7052">MIGRLAQLRGFGREAVGTYTRNGLLSPERPAVPARVVEAYRDVVFVEEVPRNQTGKVDRSRLP</sequence>